<evidence type="ECO:0000313" key="8">
    <source>
        <dbReference type="WBParaSite" id="NBR_0001400901-mRNA-1"/>
    </source>
</evidence>
<evidence type="ECO:0000313" key="6">
    <source>
        <dbReference type="EMBL" id="VDL77599.1"/>
    </source>
</evidence>
<dbReference type="GO" id="GO:0003723">
    <property type="term" value="F:RNA binding"/>
    <property type="evidence" value="ECO:0007669"/>
    <property type="project" value="TreeGrafter"/>
</dbReference>
<dbReference type="AlphaFoldDB" id="A0A0N4YBX6"/>
<dbReference type="Proteomes" id="UP000271162">
    <property type="component" value="Unassembled WGS sequence"/>
</dbReference>
<dbReference type="STRING" id="27835.A0A0N4YBX6"/>
<keyword evidence="1" id="KW-0547">Nucleotide-binding</keyword>
<keyword evidence="3" id="KW-0347">Helicase</keyword>
<evidence type="ECO:0000256" key="5">
    <source>
        <dbReference type="SAM" id="MobiDB-lite"/>
    </source>
</evidence>
<reference evidence="6 7" key="2">
    <citation type="submission" date="2018-11" db="EMBL/GenBank/DDBJ databases">
        <authorList>
            <consortium name="Pathogen Informatics"/>
        </authorList>
    </citation>
    <scope>NUCLEOTIDE SEQUENCE [LARGE SCALE GENOMIC DNA]</scope>
</reference>
<organism evidence="8">
    <name type="scientific">Nippostrongylus brasiliensis</name>
    <name type="common">Rat hookworm</name>
    <dbReference type="NCBI Taxonomy" id="27835"/>
    <lineage>
        <taxon>Eukaryota</taxon>
        <taxon>Metazoa</taxon>
        <taxon>Ecdysozoa</taxon>
        <taxon>Nematoda</taxon>
        <taxon>Chromadorea</taxon>
        <taxon>Rhabditida</taxon>
        <taxon>Rhabditina</taxon>
        <taxon>Rhabditomorpha</taxon>
        <taxon>Strongyloidea</taxon>
        <taxon>Heligmosomidae</taxon>
        <taxon>Nippostrongylus</taxon>
    </lineage>
</organism>
<dbReference type="SUPFAM" id="SSF52540">
    <property type="entry name" value="P-loop containing nucleoside triphosphate hydrolases"/>
    <property type="match status" value="1"/>
</dbReference>
<dbReference type="PANTHER" id="PTHR18934:SF91">
    <property type="entry name" value="PRE-MRNA-SPLICING FACTOR ATP-DEPENDENT RNA HELICASE PRP16"/>
    <property type="match status" value="1"/>
</dbReference>
<evidence type="ECO:0000256" key="4">
    <source>
        <dbReference type="ARBA" id="ARBA00022840"/>
    </source>
</evidence>
<dbReference type="WBParaSite" id="NBR_0001400901-mRNA-1">
    <property type="protein sequence ID" value="NBR_0001400901-mRNA-1"/>
    <property type="gene ID" value="NBR_0001400901"/>
</dbReference>
<accession>A0A0N4YBX6</accession>
<feature type="compositionally biased region" description="Basic and acidic residues" evidence="5">
    <location>
        <begin position="46"/>
        <end position="62"/>
    </location>
</feature>
<evidence type="ECO:0000256" key="2">
    <source>
        <dbReference type="ARBA" id="ARBA00022801"/>
    </source>
</evidence>
<dbReference type="PANTHER" id="PTHR18934">
    <property type="entry name" value="ATP-DEPENDENT RNA HELICASE"/>
    <property type="match status" value="1"/>
</dbReference>
<dbReference type="EMBL" id="UYSL01021218">
    <property type="protein sequence ID" value="VDL77599.1"/>
    <property type="molecule type" value="Genomic_DNA"/>
</dbReference>
<keyword evidence="2" id="KW-0378">Hydrolase</keyword>
<sequence>MKMSEDAVERLEGRVDTFGGLVIRKKNTDDDKRPRHENRSLLGLDKLARAKKDEHLRKRGEGTDTPGPGVSDSVRRGIQNTEMNVEVWWLTPGKGTEIETETEEIATMTLIAIVVGMTEDIQIGKILEVRKGDVGNTRRRISRCPSHRHDMVGMTTKGLSKNLPGIRRLREQSRHLVAVIQREVFQVYGEVSDTIAKKNNERSTREEKTLPAFRDDAEREQWEAEQKIIDREWYDNDGVYDDEYNPFAKVSEEFVEKREKQWQEKTSKPRLTLKQQSIKRENELWENNRLHRSGVVALTDELSSVFDDETDENRVNLLVHNIVPPFLDGRIVFTRQSKPVIPVVDTTCDMAVAAARGSKVVRQFRESEERKKAQDKHWELAGSNLGNLMGVKQKPDELEDPEADDASDYRESHQFASHMSEKTEAVSDFALEKSLKQQREYLPVFACRQKMLNVIRENNVVIIVGETGSGKTTQLAQYLLEDGFGSTVYRKQILEDEVLRWAQEKAKNIAWTFQQDWAPAHSAKKNLEWCEANFPSCWTKEIWPSNSPDLNPVSRRLVDPRAKSLLFQTWLPNFTEKSSGESMERNFTGDDCTHSSKFPGEIGRLH</sequence>
<dbReference type="GO" id="GO:0005524">
    <property type="term" value="F:ATP binding"/>
    <property type="evidence" value="ECO:0007669"/>
    <property type="project" value="UniProtKB-KW"/>
</dbReference>
<evidence type="ECO:0000256" key="3">
    <source>
        <dbReference type="ARBA" id="ARBA00022806"/>
    </source>
</evidence>
<name>A0A0N4YBX6_NIPBR</name>
<dbReference type="GO" id="GO:0034458">
    <property type="term" value="F:3'-5' RNA helicase activity"/>
    <property type="evidence" value="ECO:0007669"/>
    <property type="project" value="TreeGrafter"/>
</dbReference>
<evidence type="ECO:0000256" key="1">
    <source>
        <dbReference type="ARBA" id="ARBA00022741"/>
    </source>
</evidence>
<dbReference type="Gene3D" id="3.40.50.300">
    <property type="entry name" value="P-loop containing nucleotide triphosphate hydrolases"/>
    <property type="match status" value="1"/>
</dbReference>
<evidence type="ECO:0000313" key="7">
    <source>
        <dbReference type="Proteomes" id="UP000271162"/>
    </source>
</evidence>
<keyword evidence="7" id="KW-1185">Reference proteome</keyword>
<feature type="compositionally biased region" description="Basic and acidic residues" evidence="5">
    <location>
        <begin position="26"/>
        <end position="39"/>
    </location>
</feature>
<keyword evidence="4" id="KW-0067">ATP-binding</keyword>
<protein>
    <submittedName>
        <fullName evidence="8">Pre-mRNA-splicing factor ATP-dependent RNA helicase PRP16</fullName>
    </submittedName>
</protein>
<dbReference type="InterPro" id="IPR027417">
    <property type="entry name" value="P-loop_NTPase"/>
</dbReference>
<feature type="region of interest" description="Disordered" evidence="5">
    <location>
        <begin position="22"/>
        <end position="75"/>
    </location>
</feature>
<feature type="compositionally biased region" description="Basic and acidic residues" evidence="5">
    <location>
        <begin position="578"/>
        <end position="594"/>
    </location>
</feature>
<proteinExistence type="predicted"/>
<dbReference type="GO" id="GO:0016787">
    <property type="term" value="F:hydrolase activity"/>
    <property type="evidence" value="ECO:0007669"/>
    <property type="project" value="UniProtKB-KW"/>
</dbReference>
<feature type="region of interest" description="Disordered" evidence="5">
    <location>
        <begin position="577"/>
        <end position="606"/>
    </location>
</feature>
<reference evidence="8" key="1">
    <citation type="submission" date="2017-02" db="UniProtKB">
        <authorList>
            <consortium name="WormBaseParasite"/>
        </authorList>
    </citation>
    <scope>IDENTIFICATION</scope>
</reference>
<gene>
    <name evidence="6" type="ORF">NBR_LOCUS14010</name>
</gene>